<dbReference type="Proteomes" id="UP001189429">
    <property type="component" value="Unassembled WGS sequence"/>
</dbReference>
<feature type="transmembrane region" description="Helical" evidence="1">
    <location>
        <begin position="33"/>
        <end position="55"/>
    </location>
</feature>
<dbReference type="EMBL" id="CAUYUJ010000853">
    <property type="protein sequence ID" value="CAK0792858.1"/>
    <property type="molecule type" value="Genomic_DNA"/>
</dbReference>
<organism evidence="3 4">
    <name type="scientific">Prorocentrum cordatum</name>
    <dbReference type="NCBI Taxonomy" id="2364126"/>
    <lineage>
        <taxon>Eukaryota</taxon>
        <taxon>Sar</taxon>
        <taxon>Alveolata</taxon>
        <taxon>Dinophyceae</taxon>
        <taxon>Prorocentrales</taxon>
        <taxon>Prorocentraceae</taxon>
        <taxon>Prorocentrum</taxon>
    </lineage>
</organism>
<evidence type="ECO:0000259" key="2">
    <source>
        <dbReference type="PROSITE" id="PS50222"/>
    </source>
</evidence>
<evidence type="ECO:0000313" key="4">
    <source>
        <dbReference type="Proteomes" id="UP001189429"/>
    </source>
</evidence>
<keyword evidence="1" id="KW-0472">Membrane</keyword>
<feature type="transmembrane region" description="Helical" evidence="1">
    <location>
        <begin position="160"/>
        <end position="182"/>
    </location>
</feature>
<protein>
    <recommendedName>
        <fullName evidence="2">EF-hand domain-containing protein</fullName>
    </recommendedName>
</protein>
<evidence type="ECO:0000313" key="3">
    <source>
        <dbReference type="EMBL" id="CAK0792858.1"/>
    </source>
</evidence>
<proteinExistence type="predicted"/>
<dbReference type="PROSITE" id="PS50222">
    <property type="entry name" value="EF_HAND_2"/>
    <property type="match status" value="1"/>
</dbReference>
<sequence length="202" mass="22200">MRTCMAQDPAKLRGTSVHPAPKPTPIRMTWCSGLLPVIGLGFVFFVLGFAFNYACNCATSHDYLRQLKITLPSGDLSVFTLMDTDMSGTVDAAEIQKLAQLIIDHENSRGAARVVLAHGLPGRIRHQRCRSCCWSAGAIVFALVAVTSAGWLFVQDGADPRVLGFGLVCLLPALYCMQFAMIHSKIARRLEKLRYDSQWARG</sequence>
<gene>
    <name evidence="3" type="ORF">PCOR1329_LOCUS3323</name>
</gene>
<feature type="transmembrane region" description="Helical" evidence="1">
    <location>
        <begin position="132"/>
        <end position="154"/>
    </location>
</feature>
<keyword evidence="4" id="KW-1185">Reference proteome</keyword>
<dbReference type="PROSITE" id="PS00018">
    <property type="entry name" value="EF_HAND_1"/>
    <property type="match status" value="1"/>
</dbReference>
<accession>A0ABN9PMG2</accession>
<evidence type="ECO:0000256" key="1">
    <source>
        <dbReference type="SAM" id="Phobius"/>
    </source>
</evidence>
<reference evidence="3" key="1">
    <citation type="submission" date="2023-10" db="EMBL/GenBank/DDBJ databases">
        <authorList>
            <person name="Chen Y."/>
            <person name="Shah S."/>
            <person name="Dougan E. K."/>
            <person name="Thang M."/>
            <person name="Chan C."/>
        </authorList>
    </citation>
    <scope>NUCLEOTIDE SEQUENCE [LARGE SCALE GENOMIC DNA]</scope>
</reference>
<feature type="domain" description="EF-hand" evidence="2">
    <location>
        <begin position="78"/>
        <end position="105"/>
    </location>
</feature>
<name>A0ABN9PMG2_9DINO</name>
<comment type="caution">
    <text evidence="3">The sequence shown here is derived from an EMBL/GenBank/DDBJ whole genome shotgun (WGS) entry which is preliminary data.</text>
</comment>
<keyword evidence="1" id="KW-1133">Transmembrane helix</keyword>
<dbReference type="InterPro" id="IPR018247">
    <property type="entry name" value="EF_Hand_1_Ca_BS"/>
</dbReference>
<dbReference type="InterPro" id="IPR002048">
    <property type="entry name" value="EF_hand_dom"/>
</dbReference>
<keyword evidence="1" id="KW-0812">Transmembrane</keyword>